<dbReference type="RefSeq" id="WP_378057843.1">
    <property type="nucleotide sequence ID" value="NZ_JBHSIS010000009.1"/>
</dbReference>
<keyword evidence="3" id="KW-1185">Reference proteome</keyword>
<evidence type="ECO:0000313" key="2">
    <source>
        <dbReference type="EMBL" id="MFC4855875.1"/>
    </source>
</evidence>
<comment type="caution">
    <text evidence="2">The sequence shown here is derived from an EMBL/GenBank/DDBJ whole genome shotgun (WGS) entry which is preliminary data.</text>
</comment>
<protein>
    <submittedName>
        <fullName evidence="2">Uncharacterized protein</fullName>
    </submittedName>
</protein>
<organism evidence="2 3">
    <name type="scientific">Actinophytocola glycyrrhizae</name>
    <dbReference type="NCBI Taxonomy" id="2044873"/>
    <lineage>
        <taxon>Bacteria</taxon>
        <taxon>Bacillati</taxon>
        <taxon>Actinomycetota</taxon>
        <taxon>Actinomycetes</taxon>
        <taxon>Pseudonocardiales</taxon>
        <taxon>Pseudonocardiaceae</taxon>
    </lineage>
</organism>
<reference evidence="3" key="1">
    <citation type="journal article" date="2019" name="Int. J. Syst. Evol. Microbiol.">
        <title>The Global Catalogue of Microorganisms (GCM) 10K type strain sequencing project: providing services to taxonomists for standard genome sequencing and annotation.</title>
        <authorList>
            <consortium name="The Broad Institute Genomics Platform"/>
            <consortium name="The Broad Institute Genome Sequencing Center for Infectious Disease"/>
            <person name="Wu L."/>
            <person name="Ma J."/>
        </authorList>
    </citation>
    <scope>NUCLEOTIDE SEQUENCE [LARGE SCALE GENOMIC DNA]</scope>
    <source>
        <strain evidence="3">ZS-22-S1</strain>
    </source>
</reference>
<dbReference type="EMBL" id="JBHSIS010000009">
    <property type="protein sequence ID" value="MFC4855875.1"/>
    <property type="molecule type" value="Genomic_DNA"/>
</dbReference>
<proteinExistence type="predicted"/>
<dbReference type="Proteomes" id="UP001595859">
    <property type="component" value="Unassembled WGS sequence"/>
</dbReference>
<gene>
    <name evidence="2" type="ORF">ACFPCV_20375</name>
</gene>
<name>A0ABV9S2K5_9PSEU</name>
<feature type="region of interest" description="Disordered" evidence="1">
    <location>
        <begin position="1"/>
        <end position="26"/>
    </location>
</feature>
<evidence type="ECO:0000313" key="3">
    <source>
        <dbReference type="Proteomes" id="UP001595859"/>
    </source>
</evidence>
<accession>A0ABV9S2K5</accession>
<sequence length="164" mass="17384">MKETGHGLELYNGSGSAGPGGRHPGQSPYWLSAPDPYVDAVAPANEVPVTDPANLVGPPDDRFATVSGRFTKFLVLDFGAGEEGVGDLEVSFHQPPGTIVQSMDVHFLDGNGQDLGQGQLTMIGPGTRVTTVTNPSTRPYRFLRLRTGVQTARFDSMRAEAVAS</sequence>
<evidence type="ECO:0000256" key="1">
    <source>
        <dbReference type="SAM" id="MobiDB-lite"/>
    </source>
</evidence>